<keyword evidence="3" id="KW-1185">Reference proteome</keyword>
<accession>A0A1S2XCI9</accession>
<feature type="chain" id="PRO_5010196957" evidence="2">
    <location>
        <begin position="23"/>
        <end position="239"/>
    </location>
</feature>
<dbReference type="InterPro" id="IPR040290">
    <property type="entry name" value="Prot_E6-like"/>
</dbReference>
<reference evidence="4" key="2">
    <citation type="submission" date="2025-08" db="UniProtKB">
        <authorList>
            <consortium name="RefSeq"/>
        </authorList>
    </citation>
    <scope>IDENTIFICATION</scope>
    <source>
        <tissue evidence="4">Etiolated seedlings</tissue>
    </source>
</reference>
<dbReference type="PANTHER" id="PTHR35274:SF5">
    <property type="entry name" value="PROTEIN E6-LIKE"/>
    <property type="match status" value="1"/>
</dbReference>
<organism evidence="3 4">
    <name type="scientific">Cicer arietinum</name>
    <name type="common">Chickpea</name>
    <name type="synonym">Garbanzo</name>
    <dbReference type="NCBI Taxonomy" id="3827"/>
    <lineage>
        <taxon>Eukaryota</taxon>
        <taxon>Viridiplantae</taxon>
        <taxon>Streptophyta</taxon>
        <taxon>Embryophyta</taxon>
        <taxon>Tracheophyta</taxon>
        <taxon>Spermatophyta</taxon>
        <taxon>Magnoliopsida</taxon>
        <taxon>eudicotyledons</taxon>
        <taxon>Gunneridae</taxon>
        <taxon>Pentapetalae</taxon>
        <taxon>rosids</taxon>
        <taxon>fabids</taxon>
        <taxon>Fabales</taxon>
        <taxon>Fabaceae</taxon>
        <taxon>Papilionoideae</taxon>
        <taxon>50 kb inversion clade</taxon>
        <taxon>NPAAA clade</taxon>
        <taxon>Hologalegina</taxon>
        <taxon>IRL clade</taxon>
        <taxon>Cicereae</taxon>
        <taxon>Cicer</taxon>
    </lineage>
</organism>
<name>A0A1S2XCI9_CICAR</name>
<feature type="signal peptide" evidence="2">
    <location>
        <begin position="1"/>
        <end position="22"/>
    </location>
</feature>
<proteinExistence type="predicted"/>
<dbReference type="GeneID" id="101514183"/>
<dbReference type="Proteomes" id="UP000087171">
    <property type="component" value="Chromosome Ca1"/>
</dbReference>
<sequence>MSSLGNQLFFFFLLVLSPQIQARQNKFFSFFTHFKTINNVKDPQPLTTAPTPAPLSAPTPAPLSAPTQEPSAAPEIGTSIPSGPAPEPEFLDNGNSYGLYGMDSTKETPTTFENELLNEDFNDNKSYKKGYPQTNFHNNYNNEVYTKTYNSEEYNNNYVNGYERKGEGMSDTRFMENGKYYYNVNNEKDNYNLNGYESERGSNENEGYSYGKNNQYPNEFDTMEEYEKQQEAQGYTYTP</sequence>
<dbReference type="eggNOG" id="ENOG502S3N4">
    <property type="taxonomic scope" value="Eukaryota"/>
</dbReference>
<dbReference type="KEGG" id="cam:101514183"/>
<evidence type="ECO:0000313" key="4">
    <source>
        <dbReference type="RefSeq" id="XP_004487198.1"/>
    </source>
</evidence>
<dbReference type="OrthoDB" id="749662at2759"/>
<evidence type="ECO:0000256" key="1">
    <source>
        <dbReference type="SAM" id="MobiDB-lite"/>
    </source>
</evidence>
<keyword evidence="2" id="KW-0732">Signal</keyword>
<dbReference type="AlphaFoldDB" id="A0A1S2XCI9"/>
<evidence type="ECO:0000256" key="2">
    <source>
        <dbReference type="SAM" id="SignalP"/>
    </source>
</evidence>
<dbReference type="STRING" id="3827.A0A1S2XCI9"/>
<feature type="region of interest" description="Disordered" evidence="1">
    <location>
        <begin position="41"/>
        <end position="90"/>
    </location>
</feature>
<feature type="compositionally biased region" description="Pro residues" evidence="1">
    <location>
        <begin position="51"/>
        <end position="63"/>
    </location>
</feature>
<reference evidence="3" key="1">
    <citation type="journal article" date="2013" name="Nat. Biotechnol.">
        <title>Draft genome sequence of chickpea (Cicer arietinum) provides a resource for trait improvement.</title>
        <authorList>
            <person name="Varshney R.K."/>
            <person name="Song C."/>
            <person name="Saxena R.K."/>
            <person name="Azam S."/>
            <person name="Yu S."/>
            <person name="Sharpe A.G."/>
            <person name="Cannon S."/>
            <person name="Baek J."/>
            <person name="Rosen B.D."/>
            <person name="Tar'an B."/>
            <person name="Millan T."/>
            <person name="Zhang X."/>
            <person name="Ramsay L.D."/>
            <person name="Iwata A."/>
            <person name="Wang Y."/>
            <person name="Nelson W."/>
            <person name="Farmer A.D."/>
            <person name="Gaur P.M."/>
            <person name="Soderlund C."/>
            <person name="Penmetsa R.V."/>
            <person name="Xu C."/>
            <person name="Bharti A.K."/>
            <person name="He W."/>
            <person name="Winter P."/>
            <person name="Zhao S."/>
            <person name="Hane J.K."/>
            <person name="Carrasquilla-Garcia N."/>
            <person name="Condie J.A."/>
            <person name="Upadhyaya H.D."/>
            <person name="Luo M.C."/>
            <person name="Thudi M."/>
            <person name="Gowda C.L."/>
            <person name="Singh N.P."/>
            <person name="Lichtenzveig J."/>
            <person name="Gali K.K."/>
            <person name="Rubio J."/>
            <person name="Nadarajan N."/>
            <person name="Dolezel J."/>
            <person name="Bansal K.C."/>
            <person name="Xu X."/>
            <person name="Edwards D."/>
            <person name="Zhang G."/>
            <person name="Kahl G."/>
            <person name="Gil J."/>
            <person name="Singh K.B."/>
            <person name="Datta S.K."/>
            <person name="Jackson S.A."/>
            <person name="Wang J."/>
            <person name="Cook D.R."/>
        </authorList>
    </citation>
    <scope>NUCLEOTIDE SEQUENCE [LARGE SCALE GENOMIC DNA]</scope>
    <source>
        <strain evidence="3">cv. CDC Frontier</strain>
    </source>
</reference>
<dbReference type="PANTHER" id="PTHR35274">
    <property type="entry name" value="E6-LIKE PROTEIN"/>
    <property type="match status" value="1"/>
</dbReference>
<protein>
    <submittedName>
        <fullName evidence="4">Protein E6</fullName>
    </submittedName>
</protein>
<feature type="region of interest" description="Disordered" evidence="1">
    <location>
        <begin position="196"/>
        <end position="218"/>
    </location>
</feature>
<evidence type="ECO:0000313" key="3">
    <source>
        <dbReference type="Proteomes" id="UP000087171"/>
    </source>
</evidence>
<dbReference type="PaxDb" id="3827-XP_004487198.1"/>
<dbReference type="RefSeq" id="XP_004487198.1">
    <property type="nucleotide sequence ID" value="XM_004487141.3"/>
</dbReference>
<gene>
    <name evidence="4" type="primary">LOC101514183</name>
</gene>